<dbReference type="Proteomes" id="UP000050795">
    <property type="component" value="Unassembled WGS sequence"/>
</dbReference>
<reference evidence="3" key="2">
    <citation type="submission" date="2023-11" db="UniProtKB">
        <authorList>
            <consortium name="WormBaseParasite"/>
        </authorList>
    </citation>
    <scope>IDENTIFICATION</scope>
</reference>
<protein>
    <submittedName>
        <fullName evidence="3">Uncharacterized protein</fullName>
    </submittedName>
</protein>
<proteinExistence type="predicted"/>
<dbReference type="WBParaSite" id="TREG1_111360.1">
    <property type="protein sequence ID" value="TREG1_111360.1"/>
    <property type="gene ID" value="TREG1_111360"/>
</dbReference>
<accession>A0AA85IPL2</accession>
<name>A0AA85IPL2_TRIRE</name>
<dbReference type="AlphaFoldDB" id="A0AA85IPL2"/>
<evidence type="ECO:0000313" key="2">
    <source>
        <dbReference type="Proteomes" id="UP000050795"/>
    </source>
</evidence>
<reference evidence="2" key="1">
    <citation type="submission" date="2022-06" db="EMBL/GenBank/DDBJ databases">
        <authorList>
            <person name="Berger JAMES D."/>
            <person name="Berger JAMES D."/>
        </authorList>
    </citation>
    <scope>NUCLEOTIDE SEQUENCE [LARGE SCALE GENOMIC DNA]</scope>
</reference>
<feature type="chain" id="PRO_5041653398" evidence="1">
    <location>
        <begin position="22"/>
        <end position="76"/>
    </location>
</feature>
<evidence type="ECO:0000313" key="3">
    <source>
        <dbReference type="WBParaSite" id="TREG1_111360.1"/>
    </source>
</evidence>
<organism evidence="2 3">
    <name type="scientific">Trichobilharzia regenti</name>
    <name type="common">Nasal bird schistosome</name>
    <dbReference type="NCBI Taxonomy" id="157069"/>
    <lineage>
        <taxon>Eukaryota</taxon>
        <taxon>Metazoa</taxon>
        <taxon>Spiralia</taxon>
        <taxon>Lophotrochozoa</taxon>
        <taxon>Platyhelminthes</taxon>
        <taxon>Trematoda</taxon>
        <taxon>Digenea</taxon>
        <taxon>Strigeidida</taxon>
        <taxon>Schistosomatoidea</taxon>
        <taxon>Schistosomatidae</taxon>
        <taxon>Trichobilharzia</taxon>
    </lineage>
</organism>
<sequence>MIKLWLIALFLLLQASLPVKSNNRCDEYVTEGCKQTEHHRFDEAWKKVLQILLKITEFVCMFGKLWELFGAKVLAV</sequence>
<keyword evidence="2" id="KW-1185">Reference proteome</keyword>
<feature type="signal peptide" evidence="1">
    <location>
        <begin position="1"/>
        <end position="21"/>
    </location>
</feature>
<keyword evidence="1" id="KW-0732">Signal</keyword>
<evidence type="ECO:0000256" key="1">
    <source>
        <dbReference type="SAM" id="SignalP"/>
    </source>
</evidence>